<evidence type="ECO:0000313" key="2">
    <source>
        <dbReference type="Proteomes" id="UP000683246"/>
    </source>
</evidence>
<dbReference type="RefSeq" id="WP_212696213.1">
    <property type="nucleotide sequence ID" value="NZ_CP058649.1"/>
</dbReference>
<reference evidence="1" key="1">
    <citation type="submission" date="2020-07" db="EMBL/GenBank/DDBJ databases">
        <title>Vallitalea pronyensis genome.</title>
        <authorList>
            <person name="Postec A."/>
        </authorList>
    </citation>
    <scope>NUCLEOTIDE SEQUENCE</scope>
    <source>
        <strain evidence="1">FatNI3</strain>
    </source>
</reference>
<organism evidence="1 2">
    <name type="scientific">Vallitalea pronyensis</name>
    <dbReference type="NCBI Taxonomy" id="1348613"/>
    <lineage>
        <taxon>Bacteria</taxon>
        <taxon>Bacillati</taxon>
        <taxon>Bacillota</taxon>
        <taxon>Clostridia</taxon>
        <taxon>Lachnospirales</taxon>
        <taxon>Vallitaleaceae</taxon>
        <taxon>Vallitalea</taxon>
    </lineage>
</organism>
<dbReference type="AlphaFoldDB" id="A0A8J8MPZ0"/>
<dbReference type="KEGG" id="vpy:HZI73_25860"/>
<dbReference type="EMBL" id="CP058649">
    <property type="protein sequence ID" value="QUI25509.1"/>
    <property type="molecule type" value="Genomic_DNA"/>
</dbReference>
<protein>
    <submittedName>
        <fullName evidence="1">Uncharacterized protein</fullName>
    </submittedName>
</protein>
<accession>A0A8J8MPZ0</accession>
<name>A0A8J8MPZ0_9FIRM</name>
<evidence type="ECO:0000313" key="1">
    <source>
        <dbReference type="EMBL" id="QUI25509.1"/>
    </source>
</evidence>
<proteinExistence type="predicted"/>
<dbReference type="Proteomes" id="UP000683246">
    <property type="component" value="Chromosome"/>
</dbReference>
<gene>
    <name evidence="1" type="ORF">HZI73_25860</name>
</gene>
<keyword evidence="2" id="KW-1185">Reference proteome</keyword>
<sequence length="55" mass="6388">MNRGNLLIYDTTGKIWMQTGEATDDVLNHEYPVGVPYIELPYGSTDGKRMRKWKK</sequence>